<sequence length="67" mass="7565">MVQVIPKHAEIIQATRIRRGIVGHEQPEENKDYVLEAEGKKVYAAPRSVLSKNAREKSGEKHSKKEA</sequence>
<dbReference type="HOGENOM" id="CLU_2812602_0_0_1"/>
<protein>
    <submittedName>
        <fullName evidence="2">Uncharacterized protein</fullName>
    </submittedName>
</protein>
<dbReference type="AlphaFoldDB" id="H0EGB9"/>
<name>H0EGB9_GLAL7</name>
<organism evidence="2 3">
    <name type="scientific">Glarea lozoyensis (strain ATCC 74030 / MF5533)</name>
    <dbReference type="NCBI Taxonomy" id="1104152"/>
    <lineage>
        <taxon>Eukaryota</taxon>
        <taxon>Fungi</taxon>
        <taxon>Dikarya</taxon>
        <taxon>Ascomycota</taxon>
        <taxon>Pezizomycotina</taxon>
        <taxon>Leotiomycetes</taxon>
        <taxon>Helotiales</taxon>
        <taxon>Helotiaceae</taxon>
        <taxon>Glarea</taxon>
    </lineage>
</organism>
<dbReference type="EMBL" id="AGUE01000023">
    <property type="protein sequence ID" value="EHL02454.1"/>
    <property type="molecule type" value="Genomic_DNA"/>
</dbReference>
<dbReference type="Proteomes" id="UP000005446">
    <property type="component" value="Unassembled WGS sequence"/>
</dbReference>
<reference evidence="2 3" key="1">
    <citation type="journal article" date="2012" name="Eukaryot. Cell">
        <title>Genome sequence of the fungus Glarea lozoyensis: the first genome sequence of a species from the Helotiaceae family.</title>
        <authorList>
            <person name="Youssar L."/>
            <person name="Gruening B.A."/>
            <person name="Erxleben A."/>
            <person name="Guenther S."/>
            <person name="Huettel W."/>
        </authorList>
    </citation>
    <scope>NUCLEOTIDE SEQUENCE [LARGE SCALE GENOMIC DNA]</scope>
    <source>
        <strain evidence="3">ATCC 74030 / MF5533</strain>
    </source>
</reference>
<evidence type="ECO:0000313" key="3">
    <source>
        <dbReference type="Proteomes" id="UP000005446"/>
    </source>
</evidence>
<comment type="caution">
    <text evidence="2">The sequence shown here is derived from an EMBL/GenBank/DDBJ whole genome shotgun (WGS) entry which is preliminary data.</text>
</comment>
<evidence type="ECO:0000313" key="2">
    <source>
        <dbReference type="EMBL" id="EHL02454.1"/>
    </source>
</evidence>
<accession>H0EGB9</accession>
<feature type="region of interest" description="Disordered" evidence="1">
    <location>
        <begin position="46"/>
        <end position="67"/>
    </location>
</feature>
<evidence type="ECO:0000256" key="1">
    <source>
        <dbReference type="SAM" id="MobiDB-lite"/>
    </source>
</evidence>
<proteinExistence type="predicted"/>
<dbReference type="InParanoid" id="H0EGB9"/>
<feature type="compositionally biased region" description="Basic and acidic residues" evidence="1">
    <location>
        <begin position="53"/>
        <end position="67"/>
    </location>
</feature>
<keyword evidence="3" id="KW-1185">Reference proteome</keyword>
<gene>
    <name evidence="2" type="ORF">M7I_1534</name>
</gene>